<sequence>MIAKTVTRPGRRRSVLVCGLAGALALAAALAGDPAQPRRVRSDPGAVRLLRAAADAARRVPYEGRRFLTTWSRTRSATSSAVVSHAPGDVSYAPEDVGPGESVRYGARDATALTTATLDLLTSNYSVGRAADATVCARRAHVVEARRENGTPAGRFWIDADTGLLLRRELIDATGHPVVASGFNEISYTVPSKRPAPYSLGGPRGGTARFPGPAETTGSPGVAAAWGERLDRAGIADLRDDGWPVPNDLPGRLALHDVRRDSGGGAVHLSYSDGLASVSVFVQRGRLDEQAMSGWQRISRHGRTVFHRESLRRWAVSAGDGYVYTVLTDAPLSTADAAAASLPRHTTSFWARVSRGARRLGSTVNPFD</sequence>
<keyword evidence="3" id="KW-1185">Reference proteome</keyword>
<evidence type="ECO:0008006" key="4">
    <source>
        <dbReference type="Google" id="ProtNLM"/>
    </source>
</evidence>
<dbReference type="EMBL" id="BAABAS010000026">
    <property type="protein sequence ID" value="GAA4240913.1"/>
    <property type="molecule type" value="Genomic_DNA"/>
</dbReference>
<feature type="signal peptide" evidence="1">
    <location>
        <begin position="1"/>
        <end position="31"/>
    </location>
</feature>
<gene>
    <name evidence="2" type="ORF">GCM10022254_67610</name>
</gene>
<dbReference type="InterPro" id="IPR038484">
    <property type="entry name" value="MucB/RseB_C_sf"/>
</dbReference>
<evidence type="ECO:0000256" key="1">
    <source>
        <dbReference type="SAM" id="SignalP"/>
    </source>
</evidence>
<dbReference type="Gene3D" id="3.30.200.100">
    <property type="entry name" value="MucB/RseB, C-terminal domain"/>
    <property type="match status" value="1"/>
</dbReference>
<protein>
    <recommendedName>
        <fullName evidence="4">Sigma E regulatory protein, MucB/RseB</fullName>
    </recommendedName>
</protein>
<reference evidence="3" key="1">
    <citation type="journal article" date="2019" name="Int. J. Syst. Evol. Microbiol.">
        <title>The Global Catalogue of Microorganisms (GCM) 10K type strain sequencing project: providing services to taxonomists for standard genome sequencing and annotation.</title>
        <authorList>
            <consortium name="The Broad Institute Genomics Platform"/>
            <consortium name="The Broad Institute Genome Sequencing Center for Infectious Disease"/>
            <person name="Wu L."/>
            <person name="Ma J."/>
        </authorList>
    </citation>
    <scope>NUCLEOTIDE SEQUENCE [LARGE SCALE GENOMIC DNA]</scope>
    <source>
        <strain evidence="3">JCM 17440</strain>
    </source>
</reference>
<dbReference type="RefSeq" id="WP_344905673.1">
    <property type="nucleotide sequence ID" value="NZ_BAABAS010000026.1"/>
</dbReference>
<dbReference type="Proteomes" id="UP001501710">
    <property type="component" value="Unassembled WGS sequence"/>
</dbReference>
<proteinExistence type="predicted"/>
<name>A0ABP8CM12_9ACTN</name>
<organism evidence="2 3">
    <name type="scientific">Actinomadura meridiana</name>
    <dbReference type="NCBI Taxonomy" id="559626"/>
    <lineage>
        <taxon>Bacteria</taxon>
        <taxon>Bacillati</taxon>
        <taxon>Actinomycetota</taxon>
        <taxon>Actinomycetes</taxon>
        <taxon>Streptosporangiales</taxon>
        <taxon>Thermomonosporaceae</taxon>
        <taxon>Actinomadura</taxon>
    </lineage>
</organism>
<keyword evidence="1" id="KW-0732">Signal</keyword>
<comment type="caution">
    <text evidence="2">The sequence shown here is derived from an EMBL/GenBank/DDBJ whole genome shotgun (WGS) entry which is preliminary data.</text>
</comment>
<evidence type="ECO:0000313" key="3">
    <source>
        <dbReference type="Proteomes" id="UP001501710"/>
    </source>
</evidence>
<accession>A0ABP8CM12</accession>
<evidence type="ECO:0000313" key="2">
    <source>
        <dbReference type="EMBL" id="GAA4240913.1"/>
    </source>
</evidence>
<feature type="chain" id="PRO_5045279542" description="Sigma E regulatory protein, MucB/RseB" evidence="1">
    <location>
        <begin position="32"/>
        <end position="368"/>
    </location>
</feature>
<dbReference type="Gene3D" id="2.50.20.10">
    <property type="entry name" value="Lipoprotein localisation LolA/LolB/LppX"/>
    <property type="match status" value="1"/>
</dbReference>